<reference evidence="7" key="1">
    <citation type="submission" date="2017-05" db="EMBL/GenBank/DDBJ databases">
        <title>Polyphasic characterization of four soil-derived phenanthrene-degrading Acidovorax strains and proposal of Acidovorax phenanthrenivorans sp. nov.</title>
        <authorList>
            <person name="Singleton D."/>
            <person name="Lee J."/>
            <person name="Dickey A.N."/>
            <person name="Stroud A."/>
            <person name="Scholl E.H."/>
            <person name="Wright F.A."/>
            <person name="Aitken M.D."/>
        </authorList>
    </citation>
    <scope>NUCLEOTIDE SEQUENCE</scope>
    <source>
        <strain evidence="7">P4</strain>
    </source>
</reference>
<feature type="region of interest" description="Disordered" evidence="6">
    <location>
        <begin position="238"/>
        <end position="265"/>
    </location>
</feature>
<dbReference type="Gene3D" id="3.60.20.10">
    <property type="entry name" value="Glutamine Phosphoribosylpyrophosphate, subunit 1, domain 1"/>
    <property type="match status" value="1"/>
</dbReference>
<keyword evidence="5" id="KW-0479">Metal-binding</keyword>
<dbReference type="InterPro" id="IPR014395">
    <property type="entry name" value="Pen/GL7ACA/AHL_acylase"/>
</dbReference>
<feature type="binding site" evidence="5">
    <location>
        <position position="379"/>
    </location>
    <ligand>
        <name>Ca(2+)</name>
        <dbReference type="ChEBI" id="CHEBI:29108"/>
    </ligand>
</feature>
<keyword evidence="5" id="KW-0106">Calcium</keyword>
<dbReference type="InterPro" id="IPR043146">
    <property type="entry name" value="Penicillin_amidase_N_B-knob"/>
</dbReference>
<evidence type="ECO:0000256" key="5">
    <source>
        <dbReference type="PIRSR" id="PIRSR001227-2"/>
    </source>
</evidence>
<dbReference type="Gene3D" id="1.10.439.10">
    <property type="entry name" value="Penicillin Amidohydrolase, domain 1"/>
    <property type="match status" value="1"/>
</dbReference>
<evidence type="ECO:0000313" key="8">
    <source>
        <dbReference type="Proteomes" id="UP000194440"/>
    </source>
</evidence>
<dbReference type="GO" id="GO:0046872">
    <property type="term" value="F:metal ion binding"/>
    <property type="evidence" value="ECO:0007669"/>
    <property type="project" value="UniProtKB-KW"/>
</dbReference>
<dbReference type="GO" id="GO:0016811">
    <property type="term" value="F:hydrolase activity, acting on carbon-nitrogen (but not peptide) bonds, in linear amides"/>
    <property type="evidence" value="ECO:0007669"/>
    <property type="project" value="InterPro"/>
</dbReference>
<dbReference type="Pfam" id="PF01804">
    <property type="entry name" value="Penicil_amidase"/>
    <property type="match status" value="1"/>
</dbReference>
<evidence type="ECO:0000256" key="3">
    <source>
        <dbReference type="ARBA" id="ARBA00023145"/>
    </source>
</evidence>
<keyword evidence="3" id="KW-0865">Zymogen</keyword>
<evidence type="ECO:0000256" key="6">
    <source>
        <dbReference type="SAM" id="MobiDB-lite"/>
    </source>
</evidence>
<comment type="cofactor">
    <cofactor evidence="5">
        <name>Ca(2+)</name>
        <dbReference type="ChEBI" id="CHEBI:29108"/>
    </cofactor>
    <text evidence="5">Binds 1 Ca(2+) ion per dimer.</text>
</comment>
<dbReference type="KEGG" id="acip:CBP36_11420"/>
<comment type="similarity">
    <text evidence="1">Belongs to the peptidase S45 family.</text>
</comment>
<dbReference type="KEGG" id="acis:CBP35_07510"/>
<dbReference type="SUPFAM" id="SSF56235">
    <property type="entry name" value="N-terminal nucleophile aminohydrolases (Ntn hydrolases)"/>
    <property type="match status" value="1"/>
</dbReference>
<dbReference type="OrthoDB" id="9760084at2"/>
<dbReference type="RefSeq" id="WP_086927504.1">
    <property type="nucleotide sequence ID" value="NZ_CP021362.1"/>
</dbReference>
<feature type="binding site" evidence="5">
    <location>
        <position position="192"/>
    </location>
    <ligand>
        <name>Ca(2+)</name>
        <dbReference type="ChEBI" id="CHEBI:29108"/>
    </ligand>
</feature>
<dbReference type="InterPro" id="IPR023343">
    <property type="entry name" value="Penicillin_amidase_dom1"/>
</dbReference>
<dbReference type="GO" id="GO:0017000">
    <property type="term" value="P:antibiotic biosynthetic process"/>
    <property type="evidence" value="ECO:0007669"/>
    <property type="project" value="InterPro"/>
</dbReference>
<dbReference type="InterPro" id="IPR029055">
    <property type="entry name" value="Ntn_hydrolases_N"/>
</dbReference>
<dbReference type="InterPro" id="IPR043147">
    <property type="entry name" value="Penicillin_amidase_A-knob"/>
</dbReference>
<sequence length="846" mass="91911">MAWVQRAIVGLVAAALLAGAGGALYVQRTFPALDGQIVVGGLRDGVRVQRDAADVTHIRAQSARDAWFAMGYVHAQERTWQLEFNRRVMHGELSEVFGPATLETDKLMRALDIMGHARKQYAGLPAHAREALQAYSQGIHAFHKNLPQALPPEFHVLGVKPGGATGAVWEPEDSVAWALMMALDLGGNWGNEFARLSMVRTLDTGRLWQLMPPYPGEPPAASADLAALYRQLGIYRDPATPPAPANTEGDKPVATSAGPQEAAGMLSRQVSQGMLAWAEDLTRNAGTPEGKGSNNWVLAGTRTVSGKPLLANDPHLGLSAPAIWYFARLQAPAGVAADGTAIGAMDAIGATLPGLPFVVLGRTDSVAWGFTNTGPDVQDLYLEQINPADPSQYRTPQGWMPFALRTEVIRVKGQPDVVLALRATRHGPVLSDVQKSHAEVLDLRKYVLALRWSALDADNQTVLAGLQTNQAKSVQELFEALEPYHSPMQSVVAADVQGNIRFKAMGKVPVRHAGNDIRGVAPSPGWDARYDWQGWLPSSETPEDDGGSGWVATANQRVTAPGYAHYLAQDWVVPYRHDRIAQLIEATPRHDMASMQAIQADTLSLATQRLLPHLRKAAPQHPLAAAVQALLRDFDGVMDAERAAPLVFAAWTDELAKGVIASRVGQDRFKATYGKRDYRAALEGILERDDAWWCQPLSCADQSAAALARALDRLQAAYGADPARWRWGVAHPALSSHRPLGNVALLAPYFDVSVASPGDAYTVNVGQYNAGDAKGPFVNRHAASLRAVYDLADLEQSRFIYQTGQSGLVFSPRYRDMHSNWVQAGYRPLQREPARMRHDLRLVPAP</sequence>
<feature type="binding site" evidence="5">
    <location>
        <position position="376"/>
    </location>
    <ligand>
        <name>Ca(2+)</name>
        <dbReference type="ChEBI" id="CHEBI:29108"/>
    </ligand>
</feature>
<dbReference type="Gene3D" id="1.10.1400.10">
    <property type="match status" value="1"/>
</dbReference>
<evidence type="ECO:0000256" key="2">
    <source>
        <dbReference type="ARBA" id="ARBA00022801"/>
    </source>
</evidence>
<dbReference type="Gene3D" id="2.30.120.10">
    <property type="match status" value="1"/>
</dbReference>
<evidence type="ECO:0000256" key="1">
    <source>
        <dbReference type="ARBA" id="ARBA00006586"/>
    </source>
</evidence>
<dbReference type="EMBL" id="CP021366">
    <property type="protein sequence ID" value="ART59369.1"/>
    <property type="molecule type" value="Genomic_DNA"/>
</dbReference>
<dbReference type="PIRSF" id="PIRSF001227">
    <property type="entry name" value="Pen_acylase"/>
    <property type="match status" value="1"/>
</dbReference>
<protein>
    <submittedName>
        <fullName evidence="7">Penicillin amidase</fullName>
    </submittedName>
</protein>
<keyword evidence="2" id="KW-0378">Hydrolase</keyword>
<dbReference type="PANTHER" id="PTHR34218">
    <property type="entry name" value="PEPTIDASE S45 PENICILLIN AMIDASE"/>
    <property type="match status" value="1"/>
</dbReference>
<dbReference type="AlphaFoldDB" id="A0A240UE99"/>
<accession>A0A240UE99</accession>
<dbReference type="CDD" id="cd03747">
    <property type="entry name" value="Ntn_PGA_like"/>
    <property type="match status" value="1"/>
</dbReference>
<dbReference type="PANTHER" id="PTHR34218:SF4">
    <property type="entry name" value="ACYL-HOMOSERINE LACTONE ACYLASE QUIP"/>
    <property type="match status" value="1"/>
</dbReference>
<dbReference type="Proteomes" id="UP000194440">
    <property type="component" value="Chromosome"/>
</dbReference>
<dbReference type="InterPro" id="IPR002692">
    <property type="entry name" value="S45"/>
</dbReference>
<evidence type="ECO:0000256" key="4">
    <source>
        <dbReference type="PIRSR" id="PIRSR001227-1"/>
    </source>
</evidence>
<name>A0A240UE99_9BURK</name>
<evidence type="ECO:0000313" key="7">
    <source>
        <dbReference type="EMBL" id="ART59369.1"/>
    </source>
</evidence>
<proteinExistence type="inferred from homology"/>
<organism evidence="7 8">
    <name type="scientific">Acidovorax carolinensis</name>
    <dbReference type="NCBI Taxonomy" id="553814"/>
    <lineage>
        <taxon>Bacteria</taxon>
        <taxon>Pseudomonadati</taxon>
        <taxon>Pseudomonadota</taxon>
        <taxon>Betaproteobacteria</taxon>
        <taxon>Burkholderiales</taxon>
        <taxon>Comamonadaceae</taxon>
        <taxon>Acidovorax</taxon>
    </lineage>
</organism>
<feature type="active site" description="Nucleophile" evidence="4">
    <location>
        <position position="293"/>
    </location>
</feature>
<keyword evidence="8" id="KW-1185">Reference proteome</keyword>
<gene>
    <name evidence="7" type="ORF">CBP36_11420</name>
</gene>